<keyword evidence="1" id="KW-0175">Coiled coil</keyword>
<keyword evidence="4" id="KW-1185">Reference proteome</keyword>
<dbReference type="Proteomes" id="UP000277811">
    <property type="component" value="Unassembled WGS sequence"/>
</dbReference>
<evidence type="ECO:0000256" key="2">
    <source>
        <dbReference type="SAM" id="Phobius"/>
    </source>
</evidence>
<dbReference type="OrthoDB" id="1682562at2"/>
<accession>A0A498R5S2</accession>
<dbReference type="EMBL" id="UPPP01000083">
    <property type="protein sequence ID" value="VBB08066.1"/>
    <property type="molecule type" value="Genomic_DNA"/>
</dbReference>
<feature type="coiled-coil region" evidence="1">
    <location>
        <begin position="53"/>
        <end position="80"/>
    </location>
</feature>
<keyword evidence="2" id="KW-0472">Membrane</keyword>
<evidence type="ECO:0000256" key="1">
    <source>
        <dbReference type="SAM" id="Coils"/>
    </source>
</evidence>
<protein>
    <submittedName>
        <fullName evidence="3">Transcription dna-binding motility swrb swarming ylxl regulation bh2428</fullName>
    </submittedName>
</protein>
<keyword evidence="2" id="KW-0812">Transmembrane</keyword>
<feature type="transmembrane region" description="Helical" evidence="2">
    <location>
        <begin position="6"/>
        <end position="21"/>
    </location>
</feature>
<sequence length="195" mass="22210">MFTEMVVLVISLFFLVYFIIYKRKMLINLFSLNAATPTNELQTRLEETADIILTRLEEKINHLEYLLHEADCRIAQLENRTGNLSAVPEAGEPAEQTAVFPAGKYPVTAYQEAEMLARQLKNEKSADNGERIAEETEMRSGEPLNNDKHRLILQLADQGYSVTEIAKETGMGKGEVLLVLQLHKKYKNMDTNYDN</sequence>
<dbReference type="GO" id="GO:0003677">
    <property type="term" value="F:DNA binding"/>
    <property type="evidence" value="ECO:0007669"/>
    <property type="project" value="UniProtKB-KW"/>
</dbReference>
<keyword evidence="2" id="KW-1133">Transmembrane helix</keyword>
<name>A0A498R5S2_9FIRM</name>
<dbReference type="Pfam" id="PF19610">
    <property type="entry name" value="DUF6115"/>
    <property type="match status" value="1"/>
</dbReference>
<reference evidence="3 4" key="1">
    <citation type="submission" date="2018-06" db="EMBL/GenBank/DDBJ databases">
        <authorList>
            <person name="Strepis N."/>
        </authorList>
    </citation>
    <scope>NUCLEOTIDE SEQUENCE [LARGE SCALE GENOMIC DNA]</scope>
    <source>
        <strain evidence="3">LUCI</strain>
    </source>
</reference>
<evidence type="ECO:0000313" key="4">
    <source>
        <dbReference type="Proteomes" id="UP000277811"/>
    </source>
</evidence>
<organism evidence="3 4">
    <name type="scientific">Lucifera butyrica</name>
    <dbReference type="NCBI Taxonomy" id="1351585"/>
    <lineage>
        <taxon>Bacteria</taxon>
        <taxon>Bacillati</taxon>
        <taxon>Bacillota</taxon>
        <taxon>Negativicutes</taxon>
        <taxon>Veillonellales</taxon>
        <taxon>Veillonellaceae</taxon>
        <taxon>Lucifera</taxon>
    </lineage>
</organism>
<keyword evidence="3" id="KW-0238">DNA-binding</keyword>
<proteinExistence type="predicted"/>
<dbReference type="RefSeq" id="WP_122628977.1">
    <property type="nucleotide sequence ID" value="NZ_UPPP01000083.1"/>
</dbReference>
<evidence type="ECO:0000313" key="3">
    <source>
        <dbReference type="EMBL" id="VBB08066.1"/>
    </source>
</evidence>
<gene>
    <name evidence="3" type="ORF">LUCI_3331</name>
</gene>
<dbReference type="AlphaFoldDB" id="A0A498R5S2"/>
<dbReference type="InterPro" id="IPR046118">
    <property type="entry name" value="DUF6115"/>
</dbReference>